<evidence type="ECO:0000313" key="2">
    <source>
        <dbReference type="Proteomes" id="UP000546701"/>
    </source>
</evidence>
<evidence type="ECO:0000313" key="1">
    <source>
        <dbReference type="EMBL" id="MBB5729830.1"/>
    </source>
</evidence>
<dbReference type="InterPro" id="IPR029044">
    <property type="entry name" value="Nucleotide-diphossugar_trans"/>
</dbReference>
<dbReference type="Pfam" id="PF13641">
    <property type="entry name" value="Glyco_tranf_2_3"/>
    <property type="match status" value="1"/>
</dbReference>
<dbReference type="PANTHER" id="PTHR43179">
    <property type="entry name" value="RHAMNOSYLTRANSFERASE WBBL"/>
    <property type="match status" value="1"/>
</dbReference>
<sequence>MFADLRTASYRKRGDRARDRRHWHRAVVAYRHYLDERPDDVAIRIQLGHALREMGDPAAAEIAYARADAATPRDPNLLICWGHLRKSIGDIEGARRLYGDSAAINGNMAALNELAALPETRPPFEPPHAEAPAVVQGPAAEPTAPAVPEPAAVPPPVSDAPAWATDLAFAKPVDGAFLGETVLFLACATGGRLPAHVAPFVDALIDGGHTVILLVVTDRPVALPPTVVDRVAGALVRRDTGSRFAAWAHALKLLPALYGAPGLTLIDDGLAGDFGDDRFATVTARMRTSEADLVALTGTMSDGWHVDCGYVRLSRTLLASEAVQLFFDAVKLHADPAAPAADDTAFLERVQTTGHRIETLFPDADLRTLTGWRRLSALGLPFVPPALGQITEAPDVQDALRAAGLDPSTSGYVVDTPPADGPLLATPPRQPPADMWPTVRYYAPVNYAGVDGDAARAMLCSLRRLPIRLNVHPIQHGYRDATPIAPPADAIDFETPADIAIVQLDPDDWHLLTDQQRGLIADARRTIGYWTAPCDDRLVSRVQDFHAIDRIWVTDPTGAAQLDRRDGAAVAVIPDPQAWGRDDATDEALLAAVHATLADTTTDRRVHRPVPKLRGGILLDESTAIHDAIRLVLLAADGAPLDTALPDPADDRWILFAPTGACIAPDFADIVMAHIAARPDASLFYADDIAAETEFAVDHIRLKPEYDRTLLAAQDYVGAPLLVRASALVQLGGLAVGLRTAAIADLLFRADSAGLAIARIPHVLLGHRGQRVCTVQADQIAMLHAQPSFGGFDIVPGAAESVAIRRRFVSGAEPAVTLLIPTMRTPVPWGDMTLIEQLLIEIARADWPMERLTVIVGDDGEGVPDWAERRWPFALTRIATARAPGEPFNYAAKMNRLWRAAETEQIVMMNDDLVPTGYDWLNALLTFAVDPTVGGVGARLLFTDGSIQHAGIGPVGTGATHLWVRRRHGTGAYQGWTDVQREWSMVTGAVFATRRSVMARVGGFDERFSLEYNDTDLCLRLRTLGYRIVYTPLAEMIHSEKASRGHALPPGDETAAFRSRWRAWLDQDPSWHPRLHRDRIDLTPQYAGSAWYA</sequence>
<dbReference type="Gene3D" id="1.25.40.10">
    <property type="entry name" value="Tetratricopeptide repeat domain"/>
    <property type="match status" value="1"/>
</dbReference>
<dbReference type="InterPro" id="IPR011990">
    <property type="entry name" value="TPR-like_helical_dom_sf"/>
</dbReference>
<dbReference type="SUPFAM" id="SSF53448">
    <property type="entry name" value="Nucleotide-diphospho-sugar transferases"/>
    <property type="match status" value="1"/>
</dbReference>
<dbReference type="RefSeq" id="WP_157176016.1">
    <property type="nucleotide sequence ID" value="NZ_JACIJR010000005.1"/>
</dbReference>
<dbReference type="OrthoDB" id="9783791at2"/>
<accession>A0A7W9F3S5</accession>
<dbReference type="AlphaFoldDB" id="A0A7W9F3S5"/>
<comment type="caution">
    <text evidence="1">The sequence shown here is derived from an EMBL/GenBank/DDBJ whole genome shotgun (WGS) entry which is preliminary data.</text>
</comment>
<dbReference type="SUPFAM" id="SSF48452">
    <property type="entry name" value="TPR-like"/>
    <property type="match status" value="1"/>
</dbReference>
<gene>
    <name evidence="1" type="ORF">FHS99_002326</name>
</gene>
<keyword evidence="2" id="KW-1185">Reference proteome</keyword>
<dbReference type="PANTHER" id="PTHR43179:SF7">
    <property type="entry name" value="RHAMNOSYLTRANSFERASE WBBL"/>
    <property type="match status" value="1"/>
</dbReference>
<organism evidence="1 2">
    <name type="scientific">Sphingomonas prati</name>
    <dbReference type="NCBI Taxonomy" id="1843237"/>
    <lineage>
        <taxon>Bacteria</taxon>
        <taxon>Pseudomonadati</taxon>
        <taxon>Pseudomonadota</taxon>
        <taxon>Alphaproteobacteria</taxon>
        <taxon>Sphingomonadales</taxon>
        <taxon>Sphingomonadaceae</taxon>
        <taxon>Sphingomonas</taxon>
    </lineage>
</organism>
<reference evidence="1 2" key="1">
    <citation type="submission" date="2020-08" db="EMBL/GenBank/DDBJ databases">
        <title>Genomic Encyclopedia of Type Strains, Phase IV (KMG-IV): sequencing the most valuable type-strain genomes for metagenomic binning, comparative biology and taxonomic classification.</title>
        <authorList>
            <person name="Goeker M."/>
        </authorList>
    </citation>
    <scope>NUCLEOTIDE SEQUENCE [LARGE SCALE GENOMIC DNA]</scope>
    <source>
        <strain evidence="1 2">DSM 103336</strain>
    </source>
</reference>
<protein>
    <recommendedName>
        <fullName evidence="3">Glycosyltransferase</fullName>
    </recommendedName>
</protein>
<dbReference type="EMBL" id="JACIJR010000005">
    <property type="protein sequence ID" value="MBB5729830.1"/>
    <property type="molecule type" value="Genomic_DNA"/>
</dbReference>
<proteinExistence type="predicted"/>
<dbReference type="Gene3D" id="3.90.550.10">
    <property type="entry name" value="Spore Coat Polysaccharide Biosynthesis Protein SpsA, Chain A"/>
    <property type="match status" value="1"/>
</dbReference>
<dbReference type="Proteomes" id="UP000546701">
    <property type="component" value="Unassembled WGS sequence"/>
</dbReference>
<evidence type="ECO:0008006" key="3">
    <source>
        <dbReference type="Google" id="ProtNLM"/>
    </source>
</evidence>
<name>A0A7W9F3S5_9SPHN</name>